<reference evidence="1 2" key="1">
    <citation type="journal article" date="2011" name="J. Bacteriol.">
        <title>Complete genome sequence of Amycolicicoccus subflavus DQS3-9A1T, an actinomycete isolated from crude oil-polluted soil.</title>
        <authorList>
            <person name="Cai M."/>
            <person name="Chen W.M."/>
            <person name="Nie Y."/>
            <person name="Chi C.Q."/>
            <person name="Wang Y.N."/>
            <person name="Tang Y.Q."/>
            <person name="Li G.Y."/>
            <person name="Wu X.L."/>
        </authorList>
    </citation>
    <scope>NUCLEOTIDE SEQUENCE [LARGE SCALE GENOMIC DNA]</scope>
    <source>
        <strain evidence="2">DSM 45089 / DQS3-9A1</strain>
        <plasmid evidence="1 2">pAS9A-1</plasmid>
    </source>
</reference>
<dbReference type="HOGENOM" id="CLU_2420545_0_0_11"/>
<evidence type="ECO:0000313" key="1">
    <source>
        <dbReference type="EMBL" id="AEF43021.1"/>
    </source>
</evidence>
<dbReference type="Proteomes" id="UP000009235">
    <property type="component" value="Plasmid pAS9A-1"/>
</dbReference>
<name>F6ESA0_HOYSD</name>
<keyword evidence="1" id="KW-0614">Plasmid</keyword>
<geneLocation type="plasmid" evidence="1 2">
    <name>pAS9A-1</name>
</geneLocation>
<gene>
    <name evidence="1" type="ordered locus">AS9A_P10004</name>
</gene>
<protein>
    <submittedName>
        <fullName evidence="1">Uncharacterized protein</fullName>
    </submittedName>
</protein>
<dbReference type="OrthoDB" id="5074901at2"/>
<accession>F6ESA0</accession>
<dbReference type="RefSeq" id="WP_013798028.1">
    <property type="nucleotide sequence ID" value="NC_015560.1"/>
</dbReference>
<dbReference type="KEGG" id="asd:AS9A_P10004"/>
<dbReference type="EMBL" id="CP002787">
    <property type="protein sequence ID" value="AEF43021.1"/>
    <property type="molecule type" value="Genomic_DNA"/>
</dbReference>
<proteinExistence type="predicted"/>
<dbReference type="AlphaFoldDB" id="F6ESA0"/>
<evidence type="ECO:0000313" key="2">
    <source>
        <dbReference type="Proteomes" id="UP000009235"/>
    </source>
</evidence>
<sequence>MAARFGLTTGHHSGADGYVLNAHVDALVDAYGLVPDFAGEVVLRVVSGPFPPLDRGVAPIAVVATDLMDSLTTRERRAGTRVLQKLLDALS</sequence>
<keyword evidence="2" id="KW-1185">Reference proteome</keyword>
<organism evidence="1 2">
    <name type="scientific">Hoyosella subflava (strain DSM 45089 / JCM 17490 / NBRC 109087 / DQS3-9A1)</name>
    <name type="common">Amycolicicoccus subflavus</name>
    <dbReference type="NCBI Taxonomy" id="443218"/>
    <lineage>
        <taxon>Bacteria</taxon>
        <taxon>Bacillati</taxon>
        <taxon>Actinomycetota</taxon>
        <taxon>Actinomycetes</taxon>
        <taxon>Mycobacteriales</taxon>
        <taxon>Hoyosellaceae</taxon>
        <taxon>Hoyosella</taxon>
    </lineage>
</organism>